<dbReference type="SFLD" id="SFLDS00029">
    <property type="entry name" value="Radical_SAM"/>
    <property type="match status" value="1"/>
</dbReference>
<dbReference type="PANTHER" id="PTHR37822">
    <property type="entry name" value="SPORE PHOTOPRODUCT LYASE-RELATED"/>
    <property type="match status" value="1"/>
</dbReference>
<proteinExistence type="predicted"/>
<reference evidence="1" key="2">
    <citation type="submission" date="2022-06" db="EMBL/GenBank/DDBJ databases">
        <title>Thermospira aquatica gen. nov., sp. nov.</title>
        <authorList>
            <person name="Ben Ali Gam Z."/>
            <person name="Labat M."/>
        </authorList>
    </citation>
    <scope>NUCLEOTIDE SEQUENCE</scope>
    <source>
        <strain evidence="1">F1F22</strain>
    </source>
</reference>
<evidence type="ECO:0000313" key="2">
    <source>
        <dbReference type="Proteomes" id="UP001056539"/>
    </source>
</evidence>
<dbReference type="RefSeq" id="WP_271435926.1">
    <property type="nucleotide sequence ID" value="NZ_CP073355.1"/>
</dbReference>
<dbReference type="Pfam" id="PF20903">
    <property type="entry name" value="SPL"/>
    <property type="match status" value="1"/>
</dbReference>
<protein>
    <submittedName>
        <fullName evidence="1">Radical SAM protein</fullName>
    </submittedName>
</protein>
<dbReference type="GO" id="GO:0042601">
    <property type="term" value="C:endospore-forming forespore"/>
    <property type="evidence" value="ECO:0007669"/>
    <property type="project" value="TreeGrafter"/>
</dbReference>
<dbReference type="Proteomes" id="UP001056539">
    <property type="component" value="Chromosome"/>
</dbReference>
<dbReference type="Gene3D" id="3.40.50.12110">
    <property type="match status" value="1"/>
</dbReference>
<dbReference type="GO" id="GO:1904047">
    <property type="term" value="F:S-adenosyl-L-methionine binding"/>
    <property type="evidence" value="ECO:0007669"/>
    <property type="project" value="TreeGrafter"/>
</dbReference>
<dbReference type="InterPro" id="IPR007197">
    <property type="entry name" value="rSAM"/>
</dbReference>
<dbReference type="GO" id="GO:0003913">
    <property type="term" value="F:DNA photolyase activity"/>
    <property type="evidence" value="ECO:0007669"/>
    <property type="project" value="TreeGrafter"/>
</dbReference>
<dbReference type="GO" id="GO:0051539">
    <property type="term" value="F:4 iron, 4 sulfur cluster binding"/>
    <property type="evidence" value="ECO:0007669"/>
    <property type="project" value="TreeGrafter"/>
</dbReference>
<dbReference type="InterPro" id="IPR058240">
    <property type="entry name" value="rSAM_sf"/>
</dbReference>
<dbReference type="InterPro" id="IPR049539">
    <property type="entry name" value="SPL"/>
</dbReference>
<evidence type="ECO:0000313" key="1">
    <source>
        <dbReference type="EMBL" id="URA10798.1"/>
    </source>
</evidence>
<organism evidence="1 2">
    <name type="scientific">Thermospira aquatica</name>
    <dbReference type="NCBI Taxonomy" id="2828656"/>
    <lineage>
        <taxon>Bacteria</taxon>
        <taxon>Pseudomonadati</taxon>
        <taxon>Spirochaetota</taxon>
        <taxon>Spirochaetia</taxon>
        <taxon>Brevinematales</taxon>
        <taxon>Thermospiraceae</taxon>
        <taxon>Thermospira</taxon>
    </lineage>
</organism>
<gene>
    <name evidence="1" type="ORF">KDW03_03055</name>
</gene>
<sequence>MIQRLFIDPEVNPEESERIATRLGLEGQKATKEELVEQAKSLSLEERFRWGKSTLFLTRQKGRFLKKCPGSTGVVCCNYFTINTISGCPFDCSYCILQNYIENNPFITAFVNREDMAEEIEAHLARYGFLRVGTGELADSLALDGILEETTFFLEMITKRGWHDRITIEFKTKSEEIGTLLKAHETYPEVDVVVGFSVNIPRFITTDEHKTASLEQRIKAMKTLQQAGISIAIHFDPIVMIEDFLPHYVTLATDLFSILDQRLIRWISLGGYRHTVSLAPTIERRFPSSVLLAGEMFPSDADHKFRYLHPLRRHFYREMVQTIERVFPGAPLYLCMEKSFLWEEIGLSQEKCNECFYFAPR</sequence>
<accession>A0AAX3BEM6</accession>
<dbReference type="Gene3D" id="3.80.30.30">
    <property type="match status" value="1"/>
</dbReference>
<dbReference type="KEGG" id="taqu:KDW03_03055"/>
<dbReference type="PANTHER" id="PTHR37822:SF2">
    <property type="entry name" value="SPORE PHOTOPRODUCT LYASE"/>
    <property type="match status" value="1"/>
</dbReference>
<dbReference type="SUPFAM" id="SSF102114">
    <property type="entry name" value="Radical SAM enzymes"/>
    <property type="match status" value="1"/>
</dbReference>
<keyword evidence="2" id="KW-1185">Reference proteome</keyword>
<reference evidence="1" key="1">
    <citation type="submission" date="2021-04" db="EMBL/GenBank/DDBJ databases">
        <authorList>
            <person name="Postec A."/>
        </authorList>
    </citation>
    <scope>NUCLEOTIDE SEQUENCE</scope>
    <source>
        <strain evidence="1">F1F22</strain>
    </source>
</reference>
<dbReference type="EMBL" id="CP073355">
    <property type="protein sequence ID" value="URA10798.1"/>
    <property type="molecule type" value="Genomic_DNA"/>
</dbReference>
<dbReference type="AlphaFoldDB" id="A0AAX3BEM6"/>
<name>A0AAX3BEM6_9SPIR</name>